<reference evidence="2 3" key="1">
    <citation type="journal article" date="2016" name="Nat. Commun.">
        <title>Thousands of microbial genomes shed light on interconnected biogeochemical processes in an aquifer system.</title>
        <authorList>
            <person name="Anantharaman K."/>
            <person name="Brown C.T."/>
            <person name="Hug L.A."/>
            <person name="Sharon I."/>
            <person name="Castelle C.J."/>
            <person name="Probst A.J."/>
            <person name="Thomas B.C."/>
            <person name="Singh A."/>
            <person name="Wilkins M.J."/>
            <person name="Karaoz U."/>
            <person name="Brodie E.L."/>
            <person name="Williams K.H."/>
            <person name="Hubbard S.S."/>
            <person name="Banfield J.F."/>
        </authorList>
    </citation>
    <scope>NUCLEOTIDE SEQUENCE [LARGE SCALE GENOMIC DNA]</scope>
</reference>
<dbReference type="InterPro" id="IPR012902">
    <property type="entry name" value="N_methyl_site"/>
</dbReference>
<dbReference type="PROSITE" id="PS00409">
    <property type="entry name" value="PROKAR_NTER_METHYL"/>
    <property type="match status" value="1"/>
</dbReference>
<keyword evidence="1" id="KW-1133">Transmembrane helix</keyword>
<dbReference type="SUPFAM" id="SSF54523">
    <property type="entry name" value="Pili subunits"/>
    <property type="match status" value="1"/>
</dbReference>
<evidence type="ECO:0000256" key="1">
    <source>
        <dbReference type="SAM" id="Phobius"/>
    </source>
</evidence>
<keyword evidence="1" id="KW-0812">Transmembrane</keyword>
<comment type="caution">
    <text evidence="2">The sequence shown here is derived from an EMBL/GenBank/DDBJ whole genome shotgun (WGS) entry which is preliminary data.</text>
</comment>
<accession>A0A1G2H1L7</accession>
<proteinExistence type="predicted"/>
<dbReference type="EMBL" id="MHNZ01000018">
    <property type="protein sequence ID" value="OGZ56362.1"/>
    <property type="molecule type" value="Genomic_DNA"/>
</dbReference>
<sequence>MDFFDMRDGGFTLIEMLISISIISLISGVVFFNFPRLNQDVLLNRAARELTLALREAQSRAVAVSPLESGKFPSNYGISIQKNNAELVLFSDGADGSVENTKYDASGQPEECIGECVKKFTFTHGILPSQLIFAGVPCSTNPCTMNVLFYRPDPRMSVSDDSGCVSGDCGGSGVFGPFSIEVSQPNSAEGSNKRIIEVWLTGQISIR</sequence>
<keyword evidence="1" id="KW-0472">Membrane</keyword>
<dbReference type="InterPro" id="IPR045584">
    <property type="entry name" value="Pilin-like"/>
</dbReference>
<dbReference type="AlphaFoldDB" id="A0A1G2H1L7"/>
<dbReference type="NCBIfam" id="TIGR02532">
    <property type="entry name" value="IV_pilin_GFxxxE"/>
    <property type="match status" value="1"/>
</dbReference>
<evidence type="ECO:0000313" key="2">
    <source>
        <dbReference type="EMBL" id="OGZ56362.1"/>
    </source>
</evidence>
<dbReference type="Proteomes" id="UP000177954">
    <property type="component" value="Unassembled WGS sequence"/>
</dbReference>
<dbReference type="Pfam" id="PF07963">
    <property type="entry name" value="N_methyl"/>
    <property type="match status" value="1"/>
</dbReference>
<protein>
    <recommendedName>
        <fullName evidence="4">General secretion pathway GspH domain-containing protein</fullName>
    </recommendedName>
</protein>
<gene>
    <name evidence="2" type="ORF">A3J04_03580</name>
</gene>
<dbReference type="STRING" id="1802129.A3J04_03580"/>
<evidence type="ECO:0000313" key="3">
    <source>
        <dbReference type="Proteomes" id="UP000177954"/>
    </source>
</evidence>
<feature type="transmembrane region" description="Helical" evidence="1">
    <location>
        <begin position="12"/>
        <end position="34"/>
    </location>
</feature>
<organism evidence="2 3">
    <name type="scientific">Candidatus Ryanbacteria bacterium RIFCSPLOWO2_02_FULL_47_14</name>
    <dbReference type="NCBI Taxonomy" id="1802129"/>
    <lineage>
        <taxon>Bacteria</taxon>
        <taxon>Candidatus Ryaniibacteriota</taxon>
    </lineage>
</organism>
<name>A0A1G2H1L7_9BACT</name>
<evidence type="ECO:0008006" key="4">
    <source>
        <dbReference type="Google" id="ProtNLM"/>
    </source>
</evidence>